<dbReference type="Pfam" id="PF00188">
    <property type="entry name" value="CAP"/>
    <property type="match status" value="1"/>
</dbReference>
<dbReference type="Gene3D" id="1.10.10.740">
    <property type="entry name" value="Crisp domain"/>
    <property type="match status" value="1"/>
</dbReference>
<evidence type="ECO:0000313" key="5">
    <source>
        <dbReference type="EMBL" id="KAJ8415912.1"/>
    </source>
</evidence>
<feature type="domain" description="ShKT" evidence="4">
    <location>
        <begin position="176"/>
        <end position="209"/>
    </location>
</feature>
<gene>
    <name evidence="5" type="ORF">AAFF_G00404690</name>
</gene>
<comment type="similarity">
    <text evidence="1">Belongs to the CRISP family.</text>
</comment>
<organism evidence="5 6">
    <name type="scientific">Aldrovandia affinis</name>
    <dbReference type="NCBI Taxonomy" id="143900"/>
    <lineage>
        <taxon>Eukaryota</taxon>
        <taxon>Metazoa</taxon>
        <taxon>Chordata</taxon>
        <taxon>Craniata</taxon>
        <taxon>Vertebrata</taxon>
        <taxon>Euteleostomi</taxon>
        <taxon>Actinopterygii</taxon>
        <taxon>Neopterygii</taxon>
        <taxon>Teleostei</taxon>
        <taxon>Notacanthiformes</taxon>
        <taxon>Halosauridae</taxon>
        <taxon>Aldrovandia</taxon>
    </lineage>
</organism>
<dbReference type="InterPro" id="IPR018244">
    <property type="entry name" value="Allrgn_V5/Tpx1_CS"/>
</dbReference>
<dbReference type="SUPFAM" id="SSF57546">
    <property type="entry name" value="Crisp domain-like"/>
    <property type="match status" value="1"/>
</dbReference>
<dbReference type="InterPro" id="IPR001283">
    <property type="entry name" value="CRISP-related"/>
</dbReference>
<dbReference type="PROSITE" id="PS01009">
    <property type="entry name" value="CRISP_1"/>
    <property type="match status" value="1"/>
</dbReference>
<dbReference type="InterPro" id="IPR042076">
    <property type="entry name" value="Crisp-like_dom"/>
</dbReference>
<dbReference type="GO" id="GO:0005576">
    <property type="term" value="C:extracellular region"/>
    <property type="evidence" value="ECO:0007669"/>
    <property type="project" value="InterPro"/>
</dbReference>
<dbReference type="FunFam" id="3.40.33.10:FF:000005">
    <property type="entry name" value="Cysteine-rich secretory protein 2"/>
    <property type="match status" value="1"/>
</dbReference>
<dbReference type="FunFam" id="1.10.10.740:FF:000001">
    <property type="entry name" value="Cysteine-rich secretory protein 2"/>
    <property type="match status" value="1"/>
</dbReference>
<feature type="disulfide bond" evidence="3">
    <location>
        <begin position="185"/>
        <end position="203"/>
    </location>
</feature>
<protein>
    <recommendedName>
        <fullName evidence="4">ShKT domain-containing protein</fullName>
    </recommendedName>
</protein>
<feature type="disulfide bond" evidence="3">
    <location>
        <begin position="194"/>
        <end position="207"/>
    </location>
</feature>
<dbReference type="InterPro" id="IPR014044">
    <property type="entry name" value="CAP_dom"/>
</dbReference>
<dbReference type="PROSITE" id="PS01010">
    <property type="entry name" value="CRISP_2"/>
    <property type="match status" value="1"/>
</dbReference>
<dbReference type="InterPro" id="IPR035940">
    <property type="entry name" value="CAP_sf"/>
</dbReference>
<keyword evidence="6" id="KW-1185">Reference proteome</keyword>
<proteinExistence type="inferred from homology"/>
<evidence type="ECO:0000256" key="2">
    <source>
        <dbReference type="ARBA" id="ARBA00023157"/>
    </source>
</evidence>
<dbReference type="Gene3D" id="3.40.33.10">
    <property type="entry name" value="CAP"/>
    <property type="match status" value="1"/>
</dbReference>
<comment type="caution">
    <text evidence="3">Lacks conserved residue(s) required for the propagation of feature annotation.</text>
</comment>
<dbReference type="InterPro" id="IPR013871">
    <property type="entry name" value="Cysteine_rich_secretory"/>
</dbReference>
<sequence>MITEISTDNAIVQAEILNLHNAFRRAVKPTASNMLKMSWSAAAAKSAQEWVNGCSMSHGPPSSRMIGDYECGENLMEASTALPWSAVINAWHSEVKNYQYSNGSANGGVIGHYTQVVWFSSYEVGCAVASCENSIYFYGCHYYRAGNFRRIPPYTAGPPCADCLDACDDKLCTNPCPYMNKYSNCPSLEREAGCGNRYVSAWCPALCQCHSQIIAPGKK</sequence>
<dbReference type="AlphaFoldDB" id="A0AAD7T8J9"/>
<evidence type="ECO:0000313" key="6">
    <source>
        <dbReference type="Proteomes" id="UP001221898"/>
    </source>
</evidence>
<dbReference type="InterPro" id="IPR003582">
    <property type="entry name" value="ShKT_dom"/>
</dbReference>
<reference evidence="5" key="1">
    <citation type="journal article" date="2023" name="Science">
        <title>Genome structures resolve the early diversification of teleost fishes.</title>
        <authorList>
            <person name="Parey E."/>
            <person name="Louis A."/>
            <person name="Montfort J."/>
            <person name="Bouchez O."/>
            <person name="Roques C."/>
            <person name="Iampietro C."/>
            <person name="Lluch J."/>
            <person name="Castinel A."/>
            <person name="Donnadieu C."/>
            <person name="Desvignes T."/>
            <person name="Floi Bucao C."/>
            <person name="Jouanno E."/>
            <person name="Wen M."/>
            <person name="Mejri S."/>
            <person name="Dirks R."/>
            <person name="Jansen H."/>
            <person name="Henkel C."/>
            <person name="Chen W.J."/>
            <person name="Zahm M."/>
            <person name="Cabau C."/>
            <person name="Klopp C."/>
            <person name="Thompson A.W."/>
            <person name="Robinson-Rechavi M."/>
            <person name="Braasch I."/>
            <person name="Lecointre G."/>
            <person name="Bobe J."/>
            <person name="Postlethwait J.H."/>
            <person name="Berthelot C."/>
            <person name="Roest Crollius H."/>
            <person name="Guiguen Y."/>
        </authorList>
    </citation>
    <scope>NUCLEOTIDE SEQUENCE</scope>
    <source>
        <strain evidence="5">NC1722</strain>
    </source>
</reference>
<dbReference type="PRINTS" id="PR00838">
    <property type="entry name" value="V5ALLERGEN"/>
</dbReference>
<name>A0AAD7T8J9_9TELE</name>
<accession>A0AAD7T8J9</accession>
<dbReference type="EMBL" id="JAINUG010000008">
    <property type="protein sequence ID" value="KAJ8415912.1"/>
    <property type="molecule type" value="Genomic_DNA"/>
</dbReference>
<dbReference type="SUPFAM" id="SSF55797">
    <property type="entry name" value="PR-1-like"/>
    <property type="match status" value="1"/>
</dbReference>
<dbReference type="InterPro" id="IPR002413">
    <property type="entry name" value="V5_allergen-like"/>
</dbReference>
<dbReference type="Proteomes" id="UP001221898">
    <property type="component" value="Unassembled WGS sequence"/>
</dbReference>
<dbReference type="PRINTS" id="PR00837">
    <property type="entry name" value="V5TPXLIKE"/>
</dbReference>
<keyword evidence="2 3" id="KW-1015">Disulfide bond</keyword>
<evidence type="ECO:0000256" key="3">
    <source>
        <dbReference type="PROSITE-ProRule" id="PRU01005"/>
    </source>
</evidence>
<dbReference type="Pfam" id="PF08562">
    <property type="entry name" value="Crisp"/>
    <property type="match status" value="1"/>
</dbReference>
<evidence type="ECO:0000259" key="4">
    <source>
        <dbReference type="PROSITE" id="PS51670"/>
    </source>
</evidence>
<comment type="caution">
    <text evidence="5">The sequence shown here is derived from an EMBL/GenBank/DDBJ whole genome shotgun (WGS) entry which is preliminary data.</text>
</comment>
<dbReference type="PANTHER" id="PTHR10334">
    <property type="entry name" value="CYSTEINE-RICH SECRETORY PROTEIN-RELATED"/>
    <property type="match status" value="1"/>
</dbReference>
<dbReference type="PROSITE" id="PS51670">
    <property type="entry name" value="SHKT"/>
    <property type="match status" value="1"/>
</dbReference>
<dbReference type="SMART" id="SM00198">
    <property type="entry name" value="SCP"/>
    <property type="match status" value="1"/>
</dbReference>
<evidence type="ECO:0000256" key="1">
    <source>
        <dbReference type="ARBA" id="ARBA00009923"/>
    </source>
</evidence>